<evidence type="ECO:0000256" key="2">
    <source>
        <dbReference type="ARBA" id="ARBA00023315"/>
    </source>
</evidence>
<dbReference type="SUPFAM" id="SSF55729">
    <property type="entry name" value="Acyl-CoA N-acyltransferases (Nat)"/>
    <property type="match status" value="1"/>
</dbReference>
<dbReference type="STRING" id="1385369.N825_15545"/>
<dbReference type="Proteomes" id="UP000019486">
    <property type="component" value="Unassembled WGS sequence"/>
</dbReference>
<dbReference type="GO" id="GO:0016747">
    <property type="term" value="F:acyltransferase activity, transferring groups other than amino-acyl groups"/>
    <property type="evidence" value="ECO:0007669"/>
    <property type="project" value="InterPro"/>
</dbReference>
<comment type="caution">
    <text evidence="4">The sequence shown here is derived from an EMBL/GenBank/DDBJ whole genome shotgun (WGS) entry which is preliminary data.</text>
</comment>
<name>W9H005_9PROT</name>
<sequence>MPECEGASITTRLARTADGPRCAEIYLASRRAAFHWQPAATFVLDDYPRANEDEEVWVAETHGVVVGFASIYRPENFVHNLFVDPRWQHRGIGSLLLDHACSHLFRPARLSCLAANQGARAFYERNGWVMAPTAVSLLEPYVVYLK</sequence>
<protein>
    <submittedName>
        <fullName evidence="4">Acetyltransferase</fullName>
    </submittedName>
</protein>
<dbReference type="EMBL" id="AVFL01000021">
    <property type="protein sequence ID" value="EWY38047.1"/>
    <property type="molecule type" value="Genomic_DNA"/>
</dbReference>
<organism evidence="4 5">
    <name type="scientific">Skermanella stibiiresistens SB22</name>
    <dbReference type="NCBI Taxonomy" id="1385369"/>
    <lineage>
        <taxon>Bacteria</taxon>
        <taxon>Pseudomonadati</taxon>
        <taxon>Pseudomonadota</taxon>
        <taxon>Alphaproteobacteria</taxon>
        <taxon>Rhodospirillales</taxon>
        <taxon>Azospirillaceae</taxon>
        <taxon>Skermanella</taxon>
    </lineage>
</organism>
<proteinExistence type="predicted"/>
<dbReference type="InterPro" id="IPR000182">
    <property type="entry name" value="GNAT_dom"/>
</dbReference>
<gene>
    <name evidence="4" type="ORF">N825_15545</name>
</gene>
<accession>W9H005</accession>
<evidence type="ECO:0000313" key="5">
    <source>
        <dbReference type="Proteomes" id="UP000019486"/>
    </source>
</evidence>
<dbReference type="PROSITE" id="PS51186">
    <property type="entry name" value="GNAT"/>
    <property type="match status" value="1"/>
</dbReference>
<dbReference type="AlphaFoldDB" id="W9H005"/>
<dbReference type="InterPro" id="IPR050832">
    <property type="entry name" value="Bact_Acetyltransf"/>
</dbReference>
<dbReference type="RefSeq" id="WP_037457936.1">
    <property type="nucleotide sequence ID" value="NZ_AVFL01000021.1"/>
</dbReference>
<evidence type="ECO:0000256" key="1">
    <source>
        <dbReference type="ARBA" id="ARBA00022679"/>
    </source>
</evidence>
<evidence type="ECO:0000313" key="4">
    <source>
        <dbReference type="EMBL" id="EWY38047.1"/>
    </source>
</evidence>
<keyword evidence="1 4" id="KW-0808">Transferase</keyword>
<evidence type="ECO:0000259" key="3">
    <source>
        <dbReference type="PROSITE" id="PS51186"/>
    </source>
</evidence>
<dbReference type="Gene3D" id="3.40.630.30">
    <property type="match status" value="1"/>
</dbReference>
<reference evidence="4 5" key="1">
    <citation type="submission" date="2013-08" db="EMBL/GenBank/DDBJ databases">
        <title>The genome sequence of Skermanella stibiiresistens.</title>
        <authorList>
            <person name="Zhu W."/>
            <person name="Wang G."/>
        </authorList>
    </citation>
    <scope>NUCLEOTIDE SEQUENCE [LARGE SCALE GENOMIC DNA]</scope>
    <source>
        <strain evidence="4 5">SB22</strain>
    </source>
</reference>
<dbReference type="CDD" id="cd04301">
    <property type="entry name" value="NAT_SF"/>
    <property type="match status" value="1"/>
</dbReference>
<dbReference type="Pfam" id="PF00583">
    <property type="entry name" value="Acetyltransf_1"/>
    <property type="match status" value="1"/>
</dbReference>
<dbReference type="PANTHER" id="PTHR43877">
    <property type="entry name" value="AMINOALKYLPHOSPHONATE N-ACETYLTRANSFERASE-RELATED-RELATED"/>
    <property type="match status" value="1"/>
</dbReference>
<dbReference type="PANTHER" id="PTHR43877:SF1">
    <property type="entry name" value="ACETYLTRANSFERASE"/>
    <property type="match status" value="1"/>
</dbReference>
<dbReference type="InterPro" id="IPR016181">
    <property type="entry name" value="Acyl_CoA_acyltransferase"/>
</dbReference>
<feature type="domain" description="N-acetyltransferase" evidence="3">
    <location>
        <begin position="9"/>
        <end position="146"/>
    </location>
</feature>
<keyword evidence="2" id="KW-0012">Acyltransferase</keyword>
<keyword evidence="5" id="KW-1185">Reference proteome</keyword>